<keyword evidence="6 9" id="KW-0133">Cell shape</keyword>
<dbReference type="InterPro" id="IPR050979">
    <property type="entry name" value="LD-transpeptidase"/>
</dbReference>
<dbReference type="GO" id="GO:0005576">
    <property type="term" value="C:extracellular region"/>
    <property type="evidence" value="ECO:0007669"/>
    <property type="project" value="TreeGrafter"/>
</dbReference>
<evidence type="ECO:0000313" key="12">
    <source>
        <dbReference type="EMBL" id="RFZ90950.1"/>
    </source>
</evidence>
<protein>
    <recommendedName>
        <fullName evidence="11">L,D-TPase catalytic domain-containing protein</fullName>
    </recommendedName>
</protein>
<evidence type="ECO:0000256" key="10">
    <source>
        <dbReference type="SAM" id="MobiDB-lite"/>
    </source>
</evidence>
<dbReference type="PANTHER" id="PTHR30582">
    <property type="entry name" value="L,D-TRANSPEPTIDASE"/>
    <property type="match status" value="1"/>
</dbReference>
<dbReference type="CDD" id="cd16913">
    <property type="entry name" value="YkuD_like"/>
    <property type="match status" value="1"/>
</dbReference>
<feature type="region of interest" description="Disordered" evidence="10">
    <location>
        <begin position="401"/>
        <end position="420"/>
    </location>
</feature>
<dbReference type="GO" id="GO:0016757">
    <property type="term" value="F:glycosyltransferase activity"/>
    <property type="evidence" value="ECO:0007669"/>
    <property type="project" value="UniProtKB-KW"/>
</dbReference>
<evidence type="ECO:0000259" key="11">
    <source>
        <dbReference type="PROSITE" id="PS52029"/>
    </source>
</evidence>
<name>A0A372NQM4_9SPHI</name>
<keyword evidence="8 9" id="KW-0961">Cell wall biogenesis/degradation</keyword>
<evidence type="ECO:0000256" key="8">
    <source>
        <dbReference type="ARBA" id="ARBA00023316"/>
    </source>
</evidence>
<dbReference type="SUPFAM" id="SSF141523">
    <property type="entry name" value="L,D-transpeptidase catalytic domain-like"/>
    <property type="match status" value="1"/>
</dbReference>
<accession>A0A372NQM4</accession>
<evidence type="ECO:0000256" key="1">
    <source>
        <dbReference type="ARBA" id="ARBA00004752"/>
    </source>
</evidence>
<dbReference type="GO" id="GO:0071555">
    <property type="term" value="P:cell wall organization"/>
    <property type="evidence" value="ECO:0007669"/>
    <property type="project" value="UniProtKB-UniRule"/>
</dbReference>
<dbReference type="InterPro" id="IPR038063">
    <property type="entry name" value="Transpep_catalytic_dom"/>
</dbReference>
<evidence type="ECO:0000313" key="13">
    <source>
        <dbReference type="Proteomes" id="UP000264217"/>
    </source>
</evidence>
<evidence type="ECO:0000256" key="3">
    <source>
        <dbReference type="ARBA" id="ARBA00022676"/>
    </source>
</evidence>
<keyword evidence="4" id="KW-0808">Transferase</keyword>
<sequence>MYQQKRLLTPINKIRFLITGIALCTGLMTACNQPDKKHDIEQQDTSVNKEVTKATPDTTSMTLPLLDALFYEKDFGTSLKSQLGLSAEQIVKLRNAAHNSVAGLTEDGAIDASSARTATQQYREKIKEILGDEKAQQLLQFVSDRYSKGVEGLAPTKPNFIPTDTRIVVNAPAFRMDIFRDGKLVKTFKVGIGYPEFPLPTGMRRADTIIFNPTWTPPDEPWVKGNFAPGRKVGAGNELNPLGLIKIPIGMPSLIHGGKKLEKIGNFASHGCVGLTNRQVVDFVPLLAQLGGSSLSADSIKLLLKNRSKTRSVMLPTRVPIDLRYETIVAENGGLNIYRDVYERGTNTLDNAKTVLAAYSINYDQLTEPEKTGLNEALEEMNRDAKGKPIATESLAPAKNGVPASKLARSKNGKITSSVKGQKVAQVAIAALQGKGYPAPVALSDGSAGKTK</sequence>
<evidence type="ECO:0000256" key="6">
    <source>
        <dbReference type="ARBA" id="ARBA00022960"/>
    </source>
</evidence>
<comment type="pathway">
    <text evidence="1 9">Cell wall biogenesis; peptidoglycan biosynthesis.</text>
</comment>
<dbReference type="PROSITE" id="PS51257">
    <property type="entry name" value="PROKAR_LIPOPROTEIN"/>
    <property type="match status" value="1"/>
</dbReference>
<evidence type="ECO:0000256" key="4">
    <source>
        <dbReference type="ARBA" id="ARBA00022679"/>
    </source>
</evidence>
<dbReference type="PROSITE" id="PS52029">
    <property type="entry name" value="LD_TPASE"/>
    <property type="match status" value="1"/>
</dbReference>
<evidence type="ECO:0000256" key="7">
    <source>
        <dbReference type="ARBA" id="ARBA00022984"/>
    </source>
</evidence>
<gene>
    <name evidence="12" type="ORF">D0C36_18565</name>
</gene>
<dbReference type="EMBL" id="QWDC01000003">
    <property type="protein sequence ID" value="RFZ90950.1"/>
    <property type="molecule type" value="Genomic_DNA"/>
</dbReference>
<keyword evidence="13" id="KW-1185">Reference proteome</keyword>
<dbReference type="InterPro" id="IPR005490">
    <property type="entry name" value="LD_TPept_cat_dom"/>
</dbReference>
<comment type="similarity">
    <text evidence="2">Belongs to the YkuD family.</text>
</comment>
<dbReference type="Gene3D" id="2.40.440.10">
    <property type="entry name" value="L,D-transpeptidase catalytic domain-like"/>
    <property type="match status" value="1"/>
</dbReference>
<dbReference type="Proteomes" id="UP000264217">
    <property type="component" value="Unassembled WGS sequence"/>
</dbReference>
<feature type="active site" description="Proton donor/acceptor" evidence="9">
    <location>
        <position position="256"/>
    </location>
</feature>
<dbReference type="Pfam" id="PF03734">
    <property type="entry name" value="YkuD"/>
    <property type="match status" value="1"/>
</dbReference>
<comment type="caution">
    <text evidence="12">The sequence shown here is derived from an EMBL/GenBank/DDBJ whole genome shotgun (WGS) entry which is preliminary data.</text>
</comment>
<evidence type="ECO:0000256" key="9">
    <source>
        <dbReference type="PROSITE-ProRule" id="PRU01373"/>
    </source>
</evidence>
<feature type="active site" description="Nucleophile" evidence="9">
    <location>
        <position position="272"/>
    </location>
</feature>
<dbReference type="GO" id="GO:0018104">
    <property type="term" value="P:peptidoglycan-protein cross-linking"/>
    <property type="evidence" value="ECO:0007669"/>
    <property type="project" value="TreeGrafter"/>
</dbReference>
<keyword evidence="3" id="KW-0328">Glycosyltransferase</keyword>
<organism evidence="12 13">
    <name type="scientific">Mucilaginibacter conchicola</name>
    <dbReference type="NCBI Taxonomy" id="2303333"/>
    <lineage>
        <taxon>Bacteria</taxon>
        <taxon>Pseudomonadati</taxon>
        <taxon>Bacteroidota</taxon>
        <taxon>Sphingobacteriia</taxon>
        <taxon>Sphingobacteriales</taxon>
        <taxon>Sphingobacteriaceae</taxon>
        <taxon>Mucilaginibacter</taxon>
    </lineage>
</organism>
<feature type="domain" description="L,D-TPase catalytic" evidence="11">
    <location>
        <begin position="165"/>
        <end position="298"/>
    </location>
</feature>
<reference evidence="12 13" key="1">
    <citation type="submission" date="2018-08" db="EMBL/GenBank/DDBJ databases">
        <title>Mucilaginibacter sp. MYSH2.</title>
        <authorList>
            <person name="Seo T."/>
        </authorList>
    </citation>
    <scope>NUCLEOTIDE SEQUENCE [LARGE SCALE GENOMIC DNA]</scope>
    <source>
        <strain evidence="12 13">MYSH2</strain>
    </source>
</reference>
<keyword evidence="5" id="KW-0378">Hydrolase</keyword>
<keyword evidence="7 9" id="KW-0573">Peptidoglycan synthesis</keyword>
<evidence type="ECO:0000256" key="5">
    <source>
        <dbReference type="ARBA" id="ARBA00022801"/>
    </source>
</evidence>
<proteinExistence type="inferred from homology"/>
<dbReference type="UniPathway" id="UPA00219"/>
<dbReference type="PANTHER" id="PTHR30582:SF24">
    <property type="entry name" value="L,D-TRANSPEPTIDASE ERFK_SRFK-RELATED"/>
    <property type="match status" value="1"/>
</dbReference>
<dbReference type="GO" id="GO:0008360">
    <property type="term" value="P:regulation of cell shape"/>
    <property type="evidence" value="ECO:0007669"/>
    <property type="project" value="UniProtKB-UniRule"/>
</dbReference>
<evidence type="ECO:0000256" key="2">
    <source>
        <dbReference type="ARBA" id="ARBA00005992"/>
    </source>
</evidence>
<dbReference type="GO" id="GO:0071972">
    <property type="term" value="F:peptidoglycan L,D-transpeptidase activity"/>
    <property type="evidence" value="ECO:0007669"/>
    <property type="project" value="TreeGrafter"/>
</dbReference>
<dbReference type="AlphaFoldDB" id="A0A372NQM4"/>